<evidence type="ECO:0000259" key="1">
    <source>
        <dbReference type="Pfam" id="PF22106"/>
    </source>
</evidence>
<proteinExistence type="predicted"/>
<organism evidence="2 3">
    <name type="scientific">Psychrosphaera algicola</name>
    <dbReference type="NCBI Taxonomy" id="3023714"/>
    <lineage>
        <taxon>Bacteria</taxon>
        <taxon>Pseudomonadati</taxon>
        <taxon>Pseudomonadota</taxon>
        <taxon>Gammaproteobacteria</taxon>
        <taxon>Alteromonadales</taxon>
        <taxon>Pseudoalteromonadaceae</taxon>
        <taxon>Psychrosphaera</taxon>
    </lineage>
</organism>
<dbReference type="RefSeq" id="WP_272182064.1">
    <property type="nucleotide sequence ID" value="NZ_JAQOMS010000002.1"/>
</dbReference>
<accession>A0ABT5FIJ3</accession>
<dbReference type="Gene3D" id="3.90.930.50">
    <property type="match status" value="1"/>
</dbReference>
<dbReference type="EMBL" id="JAQOMS010000002">
    <property type="protein sequence ID" value="MDC2891019.1"/>
    <property type="molecule type" value="Genomic_DNA"/>
</dbReference>
<sequence>MLELAHYEWVELASATAMGDSGEDVVSDREAVVAEFDQELVAVGQFSQYLVSIPESTWPLAYNYPVHTISADNKPLEPTPTYIVVYRDPSYEIQFVGTDALTVHLMTFIQQHNQVSFTQCIDFLTSDAIQLEQGGAQQFVQQMFAEFNQRRAITLTLQI</sequence>
<protein>
    <recommendedName>
        <fullName evidence="1">NGO1945-like C-terminal domain-containing protein</fullName>
    </recommendedName>
</protein>
<keyword evidence="3" id="KW-1185">Reference proteome</keyword>
<reference evidence="2 3" key="1">
    <citation type="submission" date="2023-01" db="EMBL/GenBank/DDBJ databases">
        <title>Psychrosphaera sp. nov., isolated from marine algae.</title>
        <authorList>
            <person name="Bayburt H."/>
            <person name="Choi B.J."/>
            <person name="Kim J.M."/>
            <person name="Choi D.G."/>
            <person name="Jeon C.O."/>
        </authorList>
    </citation>
    <scope>NUCLEOTIDE SEQUENCE [LARGE SCALE GENOMIC DNA]</scope>
    <source>
        <strain evidence="2 3">G1-22</strain>
    </source>
</reference>
<gene>
    <name evidence="2" type="ORF">PN838_22675</name>
</gene>
<dbReference type="InterPro" id="IPR054098">
    <property type="entry name" value="NGO1945-like_C"/>
</dbReference>
<evidence type="ECO:0000313" key="3">
    <source>
        <dbReference type="Proteomes" id="UP001528411"/>
    </source>
</evidence>
<evidence type="ECO:0000313" key="2">
    <source>
        <dbReference type="EMBL" id="MDC2891019.1"/>
    </source>
</evidence>
<dbReference type="Pfam" id="PF22106">
    <property type="entry name" value="NGO1945_C"/>
    <property type="match status" value="1"/>
</dbReference>
<feature type="domain" description="NGO1945-like C-terminal" evidence="1">
    <location>
        <begin position="57"/>
        <end position="147"/>
    </location>
</feature>
<comment type="caution">
    <text evidence="2">The sequence shown here is derived from an EMBL/GenBank/DDBJ whole genome shotgun (WGS) entry which is preliminary data.</text>
</comment>
<dbReference type="Proteomes" id="UP001528411">
    <property type="component" value="Unassembled WGS sequence"/>
</dbReference>
<name>A0ABT5FIJ3_9GAMM</name>